<dbReference type="Gene3D" id="2.130.10.10">
    <property type="entry name" value="YVTN repeat-like/Quinoprotein amine dehydrogenase"/>
    <property type="match status" value="2"/>
</dbReference>
<dbReference type="EMBL" id="BSRI01000002">
    <property type="protein sequence ID" value="GLV59160.1"/>
    <property type="molecule type" value="Genomic_DNA"/>
</dbReference>
<organism evidence="1 2">
    <name type="scientific">Dictyobacter halimunensis</name>
    <dbReference type="NCBI Taxonomy" id="3026934"/>
    <lineage>
        <taxon>Bacteria</taxon>
        <taxon>Bacillati</taxon>
        <taxon>Chloroflexota</taxon>
        <taxon>Ktedonobacteria</taxon>
        <taxon>Ktedonobacterales</taxon>
        <taxon>Dictyobacteraceae</taxon>
        <taxon>Dictyobacter</taxon>
    </lineage>
</organism>
<comment type="caution">
    <text evidence="1">The sequence shown here is derived from an EMBL/GenBank/DDBJ whole genome shotgun (WGS) entry which is preliminary data.</text>
</comment>
<proteinExistence type="predicted"/>
<dbReference type="Pfam" id="PF10282">
    <property type="entry name" value="Lactonase"/>
    <property type="match status" value="1"/>
</dbReference>
<dbReference type="Proteomes" id="UP001344906">
    <property type="component" value="Unassembled WGS sequence"/>
</dbReference>
<dbReference type="InterPro" id="IPR051200">
    <property type="entry name" value="Host-pathogen_enzymatic-act"/>
</dbReference>
<name>A0ABQ6FY00_9CHLR</name>
<keyword evidence="2" id="KW-1185">Reference proteome</keyword>
<evidence type="ECO:0000313" key="2">
    <source>
        <dbReference type="Proteomes" id="UP001344906"/>
    </source>
</evidence>
<dbReference type="InterPro" id="IPR011045">
    <property type="entry name" value="N2O_reductase_N"/>
</dbReference>
<dbReference type="PANTHER" id="PTHR47197:SF3">
    <property type="entry name" value="DIHYDRO-HEME D1 DEHYDROGENASE"/>
    <property type="match status" value="1"/>
</dbReference>
<dbReference type="InterPro" id="IPR015943">
    <property type="entry name" value="WD40/YVTN_repeat-like_dom_sf"/>
</dbReference>
<accession>A0ABQ6FY00</accession>
<reference evidence="1 2" key="1">
    <citation type="submission" date="2023-02" db="EMBL/GenBank/DDBJ databases">
        <title>Dictyobacter halimunensis sp. nov., a new member of the class Ktedonobacteria from forest soil in a geothermal area.</title>
        <authorList>
            <person name="Rachmania M.K."/>
            <person name="Ningsih F."/>
            <person name="Sakai Y."/>
            <person name="Yabe S."/>
            <person name="Yokota A."/>
            <person name="Sjamsuridzal W."/>
        </authorList>
    </citation>
    <scope>NUCLEOTIDE SEQUENCE [LARGE SCALE GENOMIC DNA]</scope>
    <source>
        <strain evidence="1 2">S3.2.2.5</strain>
    </source>
</reference>
<dbReference type="InterPro" id="IPR019405">
    <property type="entry name" value="Lactonase_7-beta_prop"/>
</dbReference>
<evidence type="ECO:0000313" key="1">
    <source>
        <dbReference type="EMBL" id="GLV59160.1"/>
    </source>
</evidence>
<sequence>MPGKTFKAVATSDGQWIFVSFNGNDAATSGIAVLHEQGSQICLQHVIPLSGMPFGMTLSHDDRILAIADYSNVAFMDVAQAERGTKGALLGYVPEHPSSSTIEVALSPDEQDLFAANENDGTVSVIDFQRIRAHDFSAHALIGQLPLGVAPVGMAISPDNRFLYITSEADKSLSSSTQAAKMCGGYPQGSLSVAAIARVRQDPAHAIIARAASGCGPVRVVLSPSGTLAWVTARGNNAVLTFDTTRLITNQKNARLASTTVGTAPVGAALIDKGSVLVVANSNRFLQPYTPQHLTVLNTKQALDHKAAVLTSINVGDFPRELTLEANGQTLLLTNYNSQTLSIIDVSKLPGAFSS</sequence>
<gene>
    <name evidence="1" type="ORF">KDH_59880</name>
</gene>
<dbReference type="PANTHER" id="PTHR47197">
    <property type="entry name" value="PROTEIN NIRF"/>
    <property type="match status" value="1"/>
</dbReference>
<dbReference type="SUPFAM" id="SSF50974">
    <property type="entry name" value="Nitrous oxide reductase, N-terminal domain"/>
    <property type="match status" value="1"/>
</dbReference>
<protein>
    <submittedName>
        <fullName evidence="1">Uncharacterized protein</fullName>
    </submittedName>
</protein>